<keyword evidence="2" id="KW-1185">Reference proteome</keyword>
<dbReference type="Proteomes" id="UP001151760">
    <property type="component" value="Unassembled WGS sequence"/>
</dbReference>
<reference evidence="1" key="2">
    <citation type="submission" date="2022-01" db="EMBL/GenBank/DDBJ databases">
        <authorList>
            <person name="Yamashiro T."/>
            <person name="Shiraishi A."/>
            <person name="Satake H."/>
            <person name="Nakayama K."/>
        </authorList>
    </citation>
    <scope>NUCLEOTIDE SEQUENCE</scope>
</reference>
<evidence type="ECO:0000313" key="2">
    <source>
        <dbReference type="Proteomes" id="UP001151760"/>
    </source>
</evidence>
<dbReference type="EMBL" id="BQNB010012796">
    <property type="protein sequence ID" value="GJT08009.1"/>
    <property type="molecule type" value="Genomic_DNA"/>
</dbReference>
<organism evidence="1 2">
    <name type="scientific">Tanacetum coccineum</name>
    <dbReference type="NCBI Taxonomy" id="301880"/>
    <lineage>
        <taxon>Eukaryota</taxon>
        <taxon>Viridiplantae</taxon>
        <taxon>Streptophyta</taxon>
        <taxon>Embryophyta</taxon>
        <taxon>Tracheophyta</taxon>
        <taxon>Spermatophyta</taxon>
        <taxon>Magnoliopsida</taxon>
        <taxon>eudicotyledons</taxon>
        <taxon>Gunneridae</taxon>
        <taxon>Pentapetalae</taxon>
        <taxon>asterids</taxon>
        <taxon>campanulids</taxon>
        <taxon>Asterales</taxon>
        <taxon>Asteraceae</taxon>
        <taxon>Asteroideae</taxon>
        <taxon>Anthemideae</taxon>
        <taxon>Anthemidinae</taxon>
        <taxon>Tanacetum</taxon>
    </lineage>
</organism>
<gene>
    <name evidence="1" type="ORF">Tco_0842471</name>
</gene>
<evidence type="ECO:0000313" key="1">
    <source>
        <dbReference type="EMBL" id="GJT08009.1"/>
    </source>
</evidence>
<comment type="caution">
    <text evidence="1">The sequence shown here is derived from an EMBL/GenBank/DDBJ whole genome shotgun (WGS) entry which is preliminary data.</text>
</comment>
<sequence>MASKEYSQEVLGFSDSLHTETPSRALILLLLIHLPTLTPFGESDFLLFEEANAFLALDDDTTSPEVDPTYYDPDGDILILEAFLNNEPRLLIPKSRRIVHQETHEEIKTL</sequence>
<reference evidence="1" key="1">
    <citation type="journal article" date="2022" name="Int. J. Mol. Sci.">
        <title>Draft Genome of Tanacetum Coccineum: Genomic Comparison of Closely Related Tanacetum-Family Plants.</title>
        <authorList>
            <person name="Yamashiro T."/>
            <person name="Shiraishi A."/>
            <person name="Nakayama K."/>
            <person name="Satake H."/>
        </authorList>
    </citation>
    <scope>NUCLEOTIDE SEQUENCE</scope>
</reference>
<name>A0ABQ5B3P9_9ASTR</name>
<accession>A0ABQ5B3P9</accession>
<proteinExistence type="predicted"/>
<protein>
    <recommendedName>
        <fullName evidence="3">Reverse transcriptase domain-containing protein</fullName>
    </recommendedName>
</protein>
<evidence type="ECO:0008006" key="3">
    <source>
        <dbReference type="Google" id="ProtNLM"/>
    </source>
</evidence>